<accession>A0A4Y7TR81</accession>
<dbReference type="AlphaFoldDB" id="A0A4Y7TR81"/>
<dbReference type="EMBL" id="QPFP01000005">
    <property type="protein sequence ID" value="TEB36690.1"/>
    <property type="molecule type" value="Genomic_DNA"/>
</dbReference>
<organism evidence="1 2">
    <name type="scientific">Coprinellus micaceus</name>
    <name type="common">Glistening ink-cap mushroom</name>
    <name type="synonym">Coprinus micaceus</name>
    <dbReference type="NCBI Taxonomy" id="71717"/>
    <lineage>
        <taxon>Eukaryota</taxon>
        <taxon>Fungi</taxon>
        <taxon>Dikarya</taxon>
        <taxon>Basidiomycota</taxon>
        <taxon>Agaricomycotina</taxon>
        <taxon>Agaricomycetes</taxon>
        <taxon>Agaricomycetidae</taxon>
        <taxon>Agaricales</taxon>
        <taxon>Agaricineae</taxon>
        <taxon>Psathyrellaceae</taxon>
        <taxon>Coprinellus</taxon>
    </lineage>
</organism>
<proteinExistence type="predicted"/>
<evidence type="ECO:0000313" key="2">
    <source>
        <dbReference type="Proteomes" id="UP000298030"/>
    </source>
</evidence>
<name>A0A4Y7TR81_COPMI</name>
<keyword evidence="2" id="KW-1185">Reference proteome</keyword>
<sequence length="94" mass="10880">METVVLHSEWTTALRESPHHPPSSLVESRSTYPILQKCMRTLWEADARCLGEFRLLLSEKTFIRFHTCRSTCCREASVFISLINVDKTPDILEL</sequence>
<dbReference type="Proteomes" id="UP000298030">
    <property type="component" value="Unassembled WGS sequence"/>
</dbReference>
<gene>
    <name evidence="1" type="ORF">FA13DRAFT_1078588</name>
</gene>
<reference evidence="1 2" key="1">
    <citation type="journal article" date="2019" name="Nat. Ecol. Evol.">
        <title>Megaphylogeny resolves global patterns of mushroom evolution.</title>
        <authorList>
            <person name="Varga T."/>
            <person name="Krizsan K."/>
            <person name="Foldi C."/>
            <person name="Dima B."/>
            <person name="Sanchez-Garcia M."/>
            <person name="Sanchez-Ramirez S."/>
            <person name="Szollosi G.J."/>
            <person name="Szarkandi J.G."/>
            <person name="Papp V."/>
            <person name="Albert L."/>
            <person name="Andreopoulos W."/>
            <person name="Angelini C."/>
            <person name="Antonin V."/>
            <person name="Barry K.W."/>
            <person name="Bougher N.L."/>
            <person name="Buchanan P."/>
            <person name="Buyck B."/>
            <person name="Bense V."/>
            <person name="Catcheside P."/>
            <person name="Chovatia M."/>
            <person name="Cooper J."/>
            <person name="Damon W."/>
            <person name="Desjardin D."/>
            <person name="Finy P."/>
            <person name="Geml J."/>
            <person name="Haridas S."/>
            <person name="Hughes K."/>
            <person name="Justo A."/>
            <person name="Karasinski D."/>
            <person name="Kautmanova I."/>
            <person name="Kiss B."/>
            <person name="Kocsube S."/>
            <person name="Kotiranta H."/>
            <person name="LaButti K.M."/>
            <person name="Lechner B.E."/>
            <person name="Liimatainen K."/>
            <person name="Lipzen A."/>
            <person name="Lukacs Z."/>
            <person name="Mihaltcheva S."/>
            <person name="Morgado L.N."/>
            <person name="Niskanen T."/>
            <person name="Noordeloos M.E."/>
            <person name="Ohm R.A."/>
            <person name="Ortiz-Santana B."/>
            <person name="Ovrebo C."/>
            <person name="Racz N."/>
            <person name="Riley R."/>
            <person name="Savchenko A."/>
            <person name="Shiryaev A."/>
            <person name="Soop K."/>
            <person name="Spirin V."/>
            <person name="Szebenyi C."/>
            <person name="Tomsovsky M."/>
            <person name="Tulloss R.E."/>
            <person name="Uehling J."/>
            <person name="Grigoriev I.V."/>
            <person name="Vagvolgyi C."/>
            <person name="Papp T."/>
            <person name="Martin F.M."/>
            <person name="Miettinen O."/>
            <person name="Hibbett D.S."/>
            <person name="Nagy L.G."/>
        </authorList>
    </citation>
    <scope>NUCLEOTIDE SEQUENCE [LARGE SCALE GENOMIC DNA]</scope>
    <source>
        <strain evidence="1 2">FP101781</strain>
    </source>
</reference>
<comment type="caution">
    <text evidence="1">The sequence shown here is derived from an EMBL/GenBank/DDBJ whole genome shotgun (WGS) entry which is preliminary data.</text>
</comment>
<protein>
    <submittedName>
        <fullName evidence="1">Uncharacterized protein</fullName>
    </submittedName>
</protein>
<evidence type="ECO:0000313" key="1">
    <source>
        <dbReference type="EMBL" id="TEB36690.1"/>
    </source>
</evidence>